<dbReference type="AlphaFoldDB" id="A0A9P6Z8X2"/>
<proteinExistence type="predicted"/>
<reference evidence="3 4" key="1">
    <citation type="journal article" date="2020" name="Microb. Genom.">
        <title>Genetic diversity of clinical and environmental Mucorales isolates obtained from an investigation of mucormycosis cases among solid organ transplant recipients.</title>
        <authorList>
            <person name="Nguyen M.H."/>
            <person name="Kaul D."/>
            <person name="Muto C."/>
            <person name="Cheng S.J."/>
            <person name="Richter R.A."/>
            <person name="Bruno V.M."/>
            <person name="Liu G."/>
            <person name="Beyhan S."/>
            <person name="Sundermann A.J."/>
            <person name="Mounaud S."/>
            <person name="Pasculle A.W."/>
            <person name="Nierman W.C."/>
            <person name="Driscoll E."/>
            <person name="Cumbie R."/>
            <person name="Clancy C.J."/>
            <person name="Dupont C.L."/>
        </authorList>
    </citation>
    <scope>NUCLEOTIDE SEQUENCE [LARGE SCALE GENOMIC DNA]</scope>
    <source>
        <strain evidence="3 4">GL24</strain>
    </source>
</reference>
<feature type="coiled-coil region" evidence="1">
    <location>
        <begin position="822"/>
        <end position="852"/>
    </location>
</feature>
<gene>
    <name evidence="3" type="ORF">G6F50_003349</name>
</gene>
<comment type="caution">
    <text evidence="3">The sequence shown here is derived from an EMBL/GenBank/DDBJ whole genome shotgun (WGS) entry which is preliminary data.</text>
</comment>
<keyword evidence="4" id="KW-1185">Reference proteome</keyword>
<feature type="compositionally biased region" description="Basic and acidic residues" evidence="2">
    <location>
        <begin position="584"/>
        <end position="607"/>
    </location>
</feature>
<evidence type="ECO:0000313" key="4">
    <source>
        <dbReference type="Proteomes" id="UP000740926"/>
    </source>
</evidence>
<dbReference type="EMBL" id="JAANIU010000356">
    <property type="protein sequence ID" value="KAG1572884.1"/>
    <property type="molecule type" value="Genomic_DNA"/>
</dbReference>
<keyword evidence="1" id="KW-0175">Coiled coil</keyword>
<evidence type="ECO:0000256" key="1">
    <source>
        <dbReference type="SAM" id="Coils"/>
    </source>
</evidence>
<accession>A0A9P6Z8X2</accession>
<feature type="compositionally biased region" description="Polar residues" evidence="2">
    <location>
        <begin position="101"/>
        <end position="117"/>
    </location>
</feature>
<name>A0A9P6Z8X2_9FUNG</name>
<sequence length="922" mass="106586">MAKLNKYFLTDNSISVDYVWKHANHDLPMMLKILYNLVCLPSSVALCCEEYVEDTEKYLSMYNSIVKRKLNEVKGDVENLDQLLSEVKRDCFSSLSGYTMNRTKSKQSSRFVGTSTLPPRRNHRSNSEHPRSSSPGEGASDNKRKRIQFSDTELDAFFFLSMENKLKESIRTVVRKNNKKMNGQLAALKQKLSTDKKLPIGIITGDAKLAESTYNEPSQADLILRQIRSFMDNRVGKKNEIEWQEFVVKNFDTFKNEETNLAKSAKSESNDTDRDSVPDADRPVVDENSYRTCTASINKLIREDLDPSIKDLIIKKLQRAMIGSTDYILYFSSLIQMMMICLKTNQFFLDGDVINTRKVNGFDMTTIVPSEFHTDSPKYTITPLAMDVSDSLAFNADFSQLFQEQHFSLISTKYFSNRGSQDQTLNEHPIQTALFKLMDAEDIKKETFPVGNVLSSLMSLTLQIYVTNFKNMWADKIIVNKLLDKLLVILLRLHLAPKRELQRRQNILNYISRKPEEKRPSKSYGRYILRAKKKKLARYKEKVREAEADSELLLKRIRAVKMAKTRIRSLEEKFAQKQDASSSIREKSVESTTTAKKETTPCDDLSRGRISQLKSGAKHLIFSKDLVTEKDVNDEFPDATRKEVSVCLLIINTLKKFVPVRSKYHILPYQLLFCIFANDVLHYAEYSKFTRKLCPAMLSAHVNALNIDAPSLFQIMKSKTDDNQGQVEGMSAELTIYSYNKEPLPSVEIARRNKDAVFNSLFDMEKVRHTCESNGLKFGQRMSVLPKLKVVRILGVKKTTAPPVKLQNMSYLKRILRDPNILREGQKSLEDLKAETAKIEKEVKSLDQEREKALKCQKEQDSMKKIKALRKEWHNKVDKQTLYQRIEEERHLRDKTYLKINDIEDQLMEKKQVLYYQRMDQT</sequence>
<evidence type="ECO:0000313" key="3">
    <source>
        <dbReference type="EMBL" id="KAG1572884.1"/>
    </source>
</evidence>
<feature type="region of interest" description="Disordered" evidence="2">
    <location>
        <begin position="261"/>
        <end position="284"/>
    </location>
</feature>
<feature type="coiled-coil region" evidence="1">
    <location>
        <begin position="529"/>
        <end position="580"/>
    </location>
</feature>
<feature type="region of interest" description="Disordered" evidence="2">
    <location>
        <begin position="101"/>
        <end position="144"/>
    </location>
</feature>
<feature type="region of interest" description="Disordered" evidence="2">
    <location>
        <begin position="581"/>
        <end position="607"/>
    </location>
</feature>
<organism evidence="3 4">
    <name type="scientific">Rhizopus delemar</name>
    <dbReference type="NCBI Taxonomy" id="936053"/>
    <lineage>
        <taxon>Eukaryota</taxon>
        <taxon>Fungi</taxon>
        <taxon>Fungi incertae sedis</taxon>
        <taxon>Mucoromycota</taxon>
        <taxon>Mucoromycotina</taxon>
        <taxon>Mucoromycetes</taxon>
        <taxon>Mucorales</taxon>
        <taxon>Mucorineae</taxon>
        <taxon>Rhizopodaceae</taxon>
        <taxon>Rhizopus</taxon>
    </lineage>
</organism>
<dbReference type="Proteomes" id="UP000740926">
    <property type="component" value="Unassembled WGS sequence"/>
</dbReference>
<evidence type="ECO:0000256" key="2">
    <source>
        <dbReference type="SAM" id="MobiDB-lite"/>
    </source>
</evidence>
<protein>
    <submittedName>
        <fullName evidence="3">Uncharacterized protein</fullName>
    </submittedName>
</protein>